<name>A0A4Y3RL71_9ACTN</name>
<evidence type="ECO:0000313" key="2">
    <source>
        <dbReference type="Proteomes" id="UP000315226"/>
    </source>
</evidence>
<evidence type="ECO:0000313" key="1">
    <source>
        <dbReference type="EMBL" id="GEB58486.1"/>
    </source>
</evidence>
<proteinExistence type="predicted"/>
<dbReference type="EMBL" id="BJMN01000026">
    <property type="protein sequence ID" value="GEB58486.1"/>
    <property type="molecule type" value="Genomic_DNA"/>
</dbReference>
<reference evidence="1 2" key="1">
    <citation type="submission" date="2019-06" db="EMBL/GenBank/DDBJ databases">
        <title>Whole genome shotgun sequence of Streptomyces gardneri NBRC 12865.</title>
        <authorList>
            <person name="Hosoyama A."/>
            <person name="Uohara A."/>
            <person name="Ohji S."/>
            <person name="Ichikawa N."/>
        </authorList>
    </citation>
    <scope>NUCLEOTIDE SEQUENCE [LARGE SCALE GENOMIC DNA]</scope>
    <source>
        <strain evidence="1 2">NBRC 12865</strain>
    </source>
</reference>
<dbReference type="AlphaFoldDB" id="A0A4Y3RL71"/>
<dbReference type="RefSeq" id="WP_255325226.1">
    <property type="nucleotide sequence ID" value="NZ_BJMN01000026.1"/>
</dbReference>
<dbReference type="Proteomes" id="UP000315226">
    <property type="component" value="Unassembled WGS sequence"/>
</dbReference>
<protein>
    <submittedName>
        <fullName evidence="1">Uncharacterized protein</fullName>
    </submittedName>
</protein>
<sequence>MDEILMTALKWAARGVGLALDYINLRAGIEQFRRDARRNGR</sequence>
<comment type="caution">
    <text evidence="1">The sequence shown here is derived from an EMBL/GenBank/DDBJ whole genome shotgun (WGS) entry which is preliminary data.</text>
</comment>
<accession>A0A4Y3RL71</accession>
<keyword evidence="2" id="KW-1185">Reference proteome</keyword>
<organism evidence="1 2">
    <name type="scientific">Streptomyces gardneri</name>
    <dbReference type="NCBI Taxonomy" id="66892"/>
    <lineage>
        <taxon>Bacteria</taxon>
        <taxon>Bacillati</taxon>
        <taxon>Actinomycetota</taxon>
        <taxon>Actinomycetes</taxon>
        <taxon>Kitasatosporales</taxon>
        <taxon>Streptomycetaceae</taxon>
        <taxon>Streptomyces</taxon>
    </lineage>
</organism>
<gene>
    <name evidence="1" type="ORF">SGA01_40910</name>
</gene>